<comment type="caution">
    <text evidence="1">The sequence shown here is derived from an EMBL/GenBank/DDBJ whole genome shotgun (WGS) entry which is preliminary data.</text>
</comment>
<protein>
    <submittedName>
        <fullName evidence="1">Uncharacterized protein</fullName>
    </submittedName>
</protein>
<reference evidence="1 2" key="1">
    <citation type="submission" date="2018-10" db="EMBL/GenBank/DDBJ databases">
        <title>Ulvibacterium marinum gen. nov., sp. nov., a novel marine bacterium of the family Flavobacteriaceae, isolated from a culture of the green alga Ulva prolifera.</title>
        <authorList>
            <person name="Zhang Z."/>
        </authorList>
    </citation>
    <scope>NUCLEOTIDE SEQUENCE [LARGE SCALE GENOMIC DNA]</scope>
    <source>
        <strain evidence="1 2">CCMM003</strain>
    </source>
</reference>
<proteinExistence type="predicted"/>
<organism evidence="1 2">
    <name type="scientific">Ulvibacterium marinum</name>
    <dbReference type="NCBI Taxonomy" id="2419782"/>
    <lineage>
        <taxon>Bacteria</taxon>
        <taxon>Pseudomonadati</taxon>
        <taxon>Bacteroidota</taxon>
        <taxon>Flavobacteriia</taxon>
        <taxon>Flavobacteriales</taxon>
        <taxon>Flavobacteriaceae</taxon>
        <taxon>Ulvibacterium</taxon>
    </lineage>
</organism>
<accession>A0A3B0C6P3</accession>
<keyword evidence="2" id="KW-1185">Reference proteome</keyword>
<dbReference type="EMBL" id="RBCJ01000002">
    <property type="protein sequence ID" value="RKN81402.1"/>
    <property type="molecule type" value="Genomic_DNA"/>
</dbReference>
<dbReference type="OrthoDB" id="282517at2"/>
<gene>
    <name evidence="1" type="ORF">D7Z94_10775</name>
</gene>
<dbReference type="Proteomes" id="UP000276603">
    <property type="component" value="Unassembled WGS sequence"/>
</dbReference>
<sequence>MFENRFEEGSLPPSLFTHEAHLRLAWIYIKNYGEEKAAAKISREIEQFDKLHGRGDKFNKTVTIAAIKVVDHFVGKSKSKDFKSFIQEFPRLKTAFKELLRTHYSRDIFTSKTAKVQFIEPDLLPFP</sequence>
<name>A0A3B0C6P3_9FLAO</name>
<evidence type="ECO:0000313" key="2">
    <source>
        <dbReference type="Proteomes" id="UP000276603"/>
    </source>
</evidence>
<dbReference type="AlphaFoldDB" id="A0A3B0C6P3"/>
<evidence type="ECO:0000313" key="1">
    <source>
        <dbReference type="EMBL" id="RKN81402.1"/>
    </source>
</evidence>